<dbReference type="Gene3D" id="2.120.10.30">
    <property type="entry name" value="TolB, C-terminal domain"/>
    <property type="match status" value="2"/>
</dbReference>
<dbReference type="InterPro" id="IPR026444">
    <property type="entry name" value="Secre_tail"/>
</dbReference>
<accession>A0ABV8AG47</accession>
<dbReference type="SUPFAM" id="SSF63829">
    <property type="entry name" value="Calcium-dependent phosphotriesterase"/>
    <property type="match status" value="1"/>
</dbReference>
<dbReference type="PANTHER" id="PTHR24104">
    <property type="entry name" value="E3 UBIQUITIN-PROTEIN LIGASE NHLRC1-RELATED"/>
    <property type="match status" value="1"/>
</dbReference>
<reference evidence="5" key="1">
    <citation type="journal article" date="2019" name="Int. J. Syst. Evol. Microbiol.">
        <title>The Global Catalogue of Microorganisms (GCM) 10K type strain sequencing project: providing services to taxonomists for standard genome sequencing and annotation.</title>
        <authorList>
            <consortium name="The Broad Institute Genomics Platform"/>
            <consortium name="The Broad Institute Genome Sequencing Center for Infectious Disease"/>
            <person name="Wu L."/>
            <person name="Ma J."/>
        </authorList>
    </citation>
    <scope>NUCLEOTIDE SEQUENCE [LARGE SCALE GENOMIC DNA]</scope>
    <source>
        <strain evidence="5">CECT 8979</strain>
    </source>
</reference>
<evidence type="ECO:0000259" key="3">
    <source>
        <dbReference type="Pfam" id="PF18962"/>
    </source>
</evidence>
<evidence type="ECO:0000256" key="2">
    <source>
        <dbReference type="SAM" id="SignalP"/>
    </source>
</evidence>
<dbReference type="RefSeq" id="WP_386097733.1">
    <property type="nucleotide sequence ID" value="NZ_JBHSAT010000004.1"/>
</dbReference>
<gene>
    <name evidence="4" type="ORF">ACFOSX_05290</name>
</gene>
<name>A0ABV8AG47_9FLAO</name>
<proteinExistence type="predicted"/>
<evidence type="ECO:0000256" key="1">
    <source>
        <dbReference type="ARBA" id="ARBA00022729"/>
    </source>
</evidence>
<evidence type="ECO:0000313" key="5">
    <source>
        <dbReference type="Proteomes" id="UP001595812"/>
    </source>
</evidence>
<keyword evidence="1 2" id="KW-0732">Signal</keyword>
<organism evidence="4 5">
    <name type="scientific">Winogradskyella maritima</name>
    <dbReference type="NCBI Taxonomy" id="1517766"/>
    <lineage>
        <taxon>Bacteria</taxon>
        <taxon>Pseudomonadati</taxon>
        <taxon>Bacteroidota</taxon>
        <taxon>Flavobacteriia</taxon>
        <taxon>Flavobacteriales</taxon>
        <taxon>Flavobacteriaceae</taxon>
        <taxon>Winogradskyella</taxon>
    </lineage>
</organism>
<dbReference type="Proteomes" id="UP001595812">
    <property type="component" value="Unassembled WGS sequence"/>
</dbReference>
<dbReference type="InterPro" id="IPR050952">
    <property type="entry name" value="TRIM-NHL_E3_ligases"/>
</dbReference>
<dbReference type="NCBIfam" id="TIGR04183">
    <property type="entry name" value="Por_Secre_tail"/>
    <property type="match status" value="1"/>
</dbReference>
<protein>
    <submittedName>
        <fullName evidence="4">T9SS type A sorting domain-containing protein</fullName>
    </submittedName>
</protein>
<comment type="caution">
    <text evidence="4">The sequence shown here is derived from an EMBL/GenBank/DDBJ whole genome shotgun (WGS) entry which is preliminary data.</text>
</comment>
<dbReference type="InterPro" id="IPR011042">
    <property type="entry name" value="6-blade_b-propeller_TolB-like"/>
</dbReference>
<evidence type="ECO:0000313" key="4">
    <source>
        <dbReference type="EMBL" id="MFC3876640.1"/>
    </source>
</evidence>
<feature type="signal peptide" evidence="2">
    <location>
        <begin position="1"/>
        <end position="19"/>
    </location>
</feature>
<sequence length="372" mass="40035">MFKKITLVASLSMATFSFSQTVSTVNEGNFYDSIAQDSQGIIYCSDFPNGSVYKYDTSGNVTVFASGFTNPNGVAVNGQDEIFICDATANTVSKYAASGNLLTTYSTDINNPTGIKNIPGTTDMLIVEYNNNTLKQLASDGTVTTLFSGAPLNGPSGIAFVNGETFISNYNNRMIMKFEGGAMTMLTQLPATAPNANFLGFITASNSQLYATQLGEHKVYQIDPISGNGTVYGGSSLGNDDGDISTATFNFPNGILADATNDRIYVSDAGTSNLRIIDNAFLSTTDFDQSENNFEVFINKEKDTLNINANLFSDEKVSIKIFEVSGKEILSKDFNVENLVFSKAIDTNKISPGIYFILLSQNGSIMSKKVIL</sequence>
<dbReference type="EMBL" id="JBHSAT010000004">
    <property type="protein sequence ID" value="MFC3876640.1"/>
    <property type="molecule type" value="Genomic_DNA"/>
</dbReference>
<feature type="chain" id="PRO_5047145728" evidence="2">
    <location>
        <begin position="20"/>
        <end position="372"/>
    </location>
</feature>
<feature type="domain" description="Secretion system C-terminal sorting" evidence="3">
    <location>
        <begin position="302"/>
        <end position="371"/>
    </location>
</feature>
<keyword evidence="5" id="KW-1185">Reference proteome</keyword>
<dbReference type="Pfam" id="PF18962">
    <property type="entry name" value="Por_Secre_tail"/>
    <property type="match status" value="1"/>
</dbReference>